<comment type="caution">
    <text evidence="9">The sequence shown here is derived from an EMBL/GenBank/DDBJ whole genome shotgun (WGS) entry which is preliminary data.</text>
</comment>
<evidence type="ECO:0000256" key="8">
    <source>
        <dbReference type="SAM" id="Phobius"/>
    </source>
</evidence>
<keyword evidence="7" id="KW-0653">Protein transport</keyword>
<dbReference type="PANTHER" id="PTHR30558:SF3">
    <property type="entry name" value="BIOPOLYMER TRANSPORT PROTEIN EXBD-RELATED"/>
    <property type="match status" value="1"/>
</dbReference>
<proteinExistence type="inferred from homology"/>
<dbReference type="EMBL" id="JARXHW010000001">
    <property type="protein sequence ID" value="MDQ8206035.1"/>
    <property type="molecule type" value="Genomic_DNA"/>
</dbReference>
<dbReference type="Proteomes" id="UP001225316">
    <property type="component" value="Unassembled WGS sequence"/>
</dbReference>
<evidence type="ECO:0000256" key="2">
    <source>
        <dbReference type="ARBA" id="ARBA00005811"/>
    </source>
</evidence>
<keyword evidence="10" id="KW-1185">Reference proteome</keyword>
<dbReference type="RefSeq" id="WP_308948020.1">
    <property type="nucleotide sequence ID" value="NZ_JARXHW010000001.1"/>
</dbReference>
<keyword evidence="4 7" id="KW-0812">Transmembrane</keyword>
<dbReference type="PANTHER" id="PTHR30558">
    <property type="entry name" value="EXBD MEMBRANE COMPONENT OF PMF-DRIVEN MACROMOLECULE IMPORT SYSTEM"/>
    <property type="match status" value="1"/>
</dbReference>
<evidence type="ECO:0000256" key="5">
    <source>
        <dbReference type="ARBA" id="ARBA00022989"/>
    </source>
</evidence>
<gene>
    <name evidence="9" type="ORF">QEH52_00815</name>
</gene>
<evidence type="ECO:0000256" key="4">
    <source>
        <dbReference type="ARBA" id="ARBA00022692"/>
    </source>
</evidence>
<keyword evidence="6 8" id="KW-0472">Membrane</keyword>
<evidence type="ECO:0000256" key="1">
    <source>
        <dbReference type="ARBA" id="ARBA00004162"/>
    </source>
</evidence>
<evidence type="ECO:0000256" key="6">
    <source>
        <dbReference type="ARBA" id="ARBA00023136"/>
    </source>
</evidence>
<accession>A0ABU1APG0</accession>
<name>A0ABU1APG0_9BACT</name>
<keyword evidence="3" id="KW-1003">Cell membrane</keyword>
<sequence>MKAKRLQIPDDKVDLTPMIDIVFLLLIYFMVTTTIVKEEADLGVKLPSSVPAPPDTPLPEQHYVDILLDGTVLLNGVPTDNPGSIDLPHLTRTLDQLKRSSDRAGLKTLVIIQPDPETYQQSVVNVLNALKSAGIHSISFGEGS</sequence>
<organism evidence="9 10">
    <name type="scientific">Thalassobacterium maritimum</name>
    <dbReference type="NCBI Taxonomy" id="3041265"/>
    <lineage>
        <taxon>Bacteria</taxon>
        <taxon>Pseudomonadati</taxon>
        <taxon>Verrucomicrobiota</taxon>
        <taxon>Opitutia</taxon>
        <taxon>Puniceicoccales</taxon>
        <taxon>Coraliomargaritaceae</taxon>
        <taxon>Thalassobacterium</taxon>
    </lineage>
</organism>
<protein>
    <submittedName>
        <fullName evidence="9">Biopolymer transporter ExbD</fullName>
    </submittedName>
</protein>
<evidence type="ECO:0000256" key="7">
    <source>
        <dbReference type="RuleBase" id="RU003879"/>
    </source>
</evidence>
<evidence type="ECO:0000313" key="9">
    <source>
        <dbReference type="EMBL" id="MDQ8206035.1"/>
    </source>
</evidence>
<feature type="transmembrane region" description="Helical" evidence="8">
    <location>
        <begin position="15"/>
        <end position="36"/>
    </location>
</feature>
<comment type="similarity">
    <text evidence="2 7">Belongs to the ExbD/TolR family.</text>
</comment>
<keyword evidence="7" id="KW-0813">Transport</keyword>
<dbReference type="InterPro" id="IPR003400">
    <property type="entry name" value="ExbD"/>
</dbReference>
<dbReference type="Pfam" id="PF02472">
    <property type="entry name" value="ExbD"/>
    <property type="match status" value="1"/>
</dbReference>
<reference evidence="9 10" key="1">
    <citation type="submission" date="2023-04" db="EMBL/GenBank/DDBJ databases">
        <title>A novel bacteria isolated from coastal sediment.</title>
        <authorList>
            <person name="Liu X.-J."/>
            <person name="Du Z.-J."/>
        </authorList>
    </citation>
    <scope>NUCLEOTIDE SEQUENCE [LARGE SCALE GENOMIC DNA]</scope>
    <source>
        <strain evidence="9 10">SDUM461003</strain>
    </source>
</reference>
<evidence type="ECO:0000313" key="10">
    <source>
        <dbReference type="Proteomes" id="UP001225316"/>
    </source>
</evidence>
<evidence type="ECO:0000256" key="3">
    <source>
        <dbReference type="ARBA" id="ARBA00022475"/>
    </source>
</evidence>
<comment type="subcellular location">
    <subcellularLocation>
        <location evidence="1">Cell membrane</location>
        <topology evidence="1">Single-pass membrane protein</topology>
    </subcellularLocation>
    <subcellularLocation>
        <location evidence="7">Cell membrane</location>
        <topology evidence="7">Single-pass type II membrane protein</topology>
    </subcellularLocation>
</comment>
<keyword evidence="5 8" id="KW-1133">Transmembrane helix</keyword>